<dbReference type="InterPro" id="IPR011435">
    <property type="entry name" value="UmpAB"/>
</dbReference>
<keyword evidence="2" id="KW-0812">Transmembrane</keyword>
<feature type="transmembrane region" description="Helical" evidence="2">
    <location>
        <begin position="212"/>
        <end position="230"/>
    </location>
</feature>
<organism evidence="3 4">
    <name type="scientific">Chrysochromulina tobinii</name>
    <dbReference type="NCBI Taxonomy" id="1460289"/>
    <lineage>
        <taxon>Eukaryota</taxon>
        <taxon>Haptista</taxon>
        <taxon>Haptophyta</taxon>
        <taxon>Prymnesiophyceae</taxon>
        <taxon>Prymnesiales</taxon>
        <taxon>Chrysochromulinaceae</taxon>
        <taxon>Chrysochromulina</taxon>
    </lineage>
</organism>
<feature type="transmembrane region" description="Helical" evidence="2">
    <location>
        <begin position="397"/>
        <end position="420"/>
    </location>
</feature>
<feature type="transmembrane region" description="Helical" evidence="2">
    <location>
        <begin position="965"/>
        <end position="989"/>
    </location>
</feature>
<evidence type="ECO:0000313" key="4">
    <source>
        <dbReference type="Proteomes" id="UP000037460"/>
    </source>
</evidence>
<feature type="compositionally biased region" description="Low complexity" evidence="1">
    <location>
        <begin position="763"/>
        <end position="800"/>
    </location>
</feature>
<sequence length="1031" mass="108692">MPRVENGAVAFQAVFAAFCFAMGALLSSIGRGQENGAGNIGLQLDAGTCAYTTNNTGRKTIGFEDKGSGDYDPGFLDCRFQADRFNDAGIRETWNLRNNANGIIISGHFFAVLGWFFCIPPISALAAIFDQSGSTVSPGSTIVFAWVFAAALTLVEFVSEIGTSQTTEWITSSWGVLASPPDNALANPARRGTISAAQSLEMAYLIVQSRSLWLFAMDDIFIAVALGCAAKLTHASKEAPRELGLLAGAIVFFSVLDFIFEVTRFVNWRGSSNMVIVTTLFIDMILLPAWLIRLAFWLRNDDVAGVMNEAMDHAKSAAASAAPVLAATRSNGMPWVDSLEVALLKRGYSTGAAAYARLLAVNLQEQTLAVVPITLLLILTIAIFFGRAPNAPGELVGGMLCAIVGLTLFTDSLRICVMPLAELIGRETPRKLPQAATLFIAMCLGILCTYAEPALASLRPLARLVERSKTPYLYIVLNDFLEPLIFAIGLGVGVAAIVGILRFQNEWNMKKVILATITPCLICSCYMQWGNPELKPILGLAWDCGAVTTGPVSVPVLLALGIGAMKTSKEKRLASLMLQQAVQGGGQQPALDGFGIVTLASLLPVLAVQLLGIVLSFIYTHDDIVNRPEAAVAEDSPLEISPLREVVFAVRAILPLNFAMVFLVLFIIREPIPHLSIYPVVDIAPAKREDAGGDTSSSAAATPVVAAEDADTRALNKKVQLPPLSRQPSRHSITICDAEVQAALEKPGTSEEGGEVEPPTEMPGPSAGSAGGQESSASAAAAASSSTAPLSPDDSSLAPPNGKPAQSSWANAGPLLFGIFMGQIGMVLFNLGLTYGFTAIGDQVGLLLPASFMSVSGEPSSPFYPYGGGVALTIATVFILGFLATRAEPALNVLGKTVEQLSKGAFTRKLLVYSVCVGVAAGMSAGSTKILFGASLIGFILGKYFAALVLTYFSSEDMATIAWDSAGVTTGPVTVPFVLSTGIGFSTAVGAEEGFGMLACASVSPIITVLMVDILRRWRKAQAPRAPGLHR</sequence>
<evidence type="ECO:0000313" key="3">
    <source>
        <dbReference type="EMBL" id="KOO33866.1"/>
    </source>
</evidence>
<gene>
    <name evidence="3" type="ORF">Ctob_015470</name>
</gene>
<keyword evidence="2" id="KW-1133">Transmembrane helix</keyword>
<feature type="transmembrane region" description="Helical" evidence="2">
    <location>
        <begin position="537"/>
        <end position="562"/>
    </location>
</feature>
<accession>A0A0M0K4S3</accession>
<feature type="transmembrane region" description="Helical" evidence="2">
    <location>
        <begin position="512"/>
        <end position="531"/>
    </location>
</feature>
<name>A0A0M0K4S3_9EUKA</name>
<keyword evidence="2" id="KW-0472">Membrane</keyword>
<feature type="transmembrane region" description="Helical" evidence="2">
    <location>
        <begin position="367"/>
        <end position="385"/>
    </location>
</feature>
<feature type="transmembrane region" description="Helical" evidence="2">
    <location>
        <begin position="596"/>
        <end position="619"/>
    </location>
</feature>
<dbReference type="Pfam" id="PF07556">
    <property type="entry name" value="DUF1538"/>
    <property type="match status" value="2"/>
</dbReference>
<dbReference type="OrthoDB" id="10262936at2759"/>
<feature type="transmembrane region" description="Helical" evidence="2">
    <location>
        <begin position="432"/>
        <end position="452"/>
    </location>
</feature>
<feature type="transmembrane region" description="Helical" evidence="2">
    <location>
        <begin position="995"/>
        <end position="1015"/>
    </location>
</feature>
<proteinExistence type="predicted"/>
<feature type="transmembrane region" description="Helical" evidence="2">
    <location>
        <begin position="906"/>
        <end position="924"/>
    </location>
</feature>
<feature type="transmembrane region" description="Helical" evidence="2">
    <location>
        <begin position="103"/>
        <end position="129"/>
    </location>
</feature>
<feature type="transmembrane region" description="Helical" evidence="2">
    <location>
        <begin position="863"/>
        <end position="885"/>
    </location>
</feature>
<feature type="transmembrane region" description="Helical" evidence="2">
    <location>
        <begin position="242"/>
        <end position="260"/>
    </location>
</feature>
<dbReference type="Proteomes" id="UP000037460">
    <property type="component" value="Unassembled WGS sequence"/>
</dbReference>
<reference evidence="4" key="1">
    <citation type="journal article" date="2015" name="PLoS Genet.">
        <title>Genome Sequence and Transcriptome Analyses of Chrysochromulina tobin: Metabolic Tools for Enhanced Algal Fitness in the Prominent Order Prymnesiales (Haptophyceae).</title>
        <authorList>
            <person name="Hovde B.T."/>
            <person name="Deodato C.R."/>
            <person name="Hunsperger H.M."/>
            <person name="Ryken S.A."/>
            <person name="Yost W."/>
            <person name="Jha R.K."/>
            <person name="Patterson J."/>
            <person name="Monnat R.J. Jr."/>
            <person name="Barlow S.B."/>
            <person name="Starkenburg S.R."/>
            <person name="Cattolico R.A."/>
        </authorList>
    </citation>
    <scope>NUCLEOTIDE SEQUENCE</scope>
    <source>
        <strain evidence="4">CCMP291</strain>
    </source>
</reference>
<evidence type="ECO:0000256" key="1">
    <source>
        <dbReference type="SAM" id="MobiDB-lite"/>
    </source>
</evidence>
<feature type="transmembrane region" description="Helical" evidence="2">
    <location>
        <begin position="272"/>
        <end position="292"/>
    </location>
</feature>
<comment type="caution">
    <text evidence="3">The sequence shown here is derived from an EMBL/GenBank/DDBJ whole genome shotgun (WGS) entry which is preliminary data.</text>
</comment>
<feature type="transmembrane region" description="Helical" evidence="2">
    <location>
        <begin position="646"/>
        <end position="668"/>
    </location>
</feature>
<feature type="transmembrane region" description="Helical" evidence="2">
    <location>
        <begin position="141"/>
        <end position="159"/>
    </location>
</feature>
<feature type="transmembrane region" description="Helical" evidence="2">
    <location>
        <begin position="472"/>
        <end position="500"/>
    </location>
</feature>
<feature type="region of interest" description="Disordered" evidence="1">
    <location>
        <begin position="745"/>
        <end position="805"/>
    </location>
</feature>
<feature type="transmembrane region" description="Helical" evidence="2">
    <location>
        <begin position="930"/>
        <end position="953"/>
    </location>
</feature>
<dbReference type="EMBL" id="JWZX01001401">
    <property type="protein sequence ID" value="KOO33866.1"/>
    <property type="molecule type" value="Genomic_DNA"/>
</dbReference>
<feature type="transmembrane region" description="Helical" evidence="2">
    <location>
        <begin position="815"/>
        <end position="837"/>
    </location>
</feature>
<protein>
    <submittedName>
        <fullName evidence="3">Uncharacterized protein</fullName>
    </submittedName>
</protein>
<evidence type="ECO:0000256" key="2">
    <source>
        <dbReference type="SAM" id="Phobius"/>
    </source>
</evidence>
<dbReference type="AlphaFoldDB" id="A0A0M0K4S3"/>
<keyword evidence="4" id="KW-1185">Reference proteome</keyword>